<evidence type="ECO:0000259" key="3">
    <source>
        <dbReference type="Pfam" id="PF02470"/>
    </source>
</evidence>
<gene>
    <name evidence="5" type="ORF">JK386_14625</name>
</gene>
<evidence type="ECO:0000313" key="5">
    <source>
        <dbReference type="EMBL" id="MBM9461134.1"/>
    </source>
</evidence>
<dbReference type="RefSeq" id="WP_205292458.1">
    <property type="nucleotide sequence ID" value="NZ_CP074406.1"/>
</dbReference>
<dbReference type="GO" id="GO:0051701">
    <property type="term" value="P:biological process involved in interaction with host"/>
    <property type="evidence" value="ECO:0007669"/>
    <property type="project" value="TreeGrafter"/>
</dbReference>
<feature type="compositionally biased region" description="Low complexity" evidence="1">
    <location>
        <begin position="479"/>
        <end position="504"/>
    </location>
</feature>
<dbReference type="InterPro" id="IPR052336">
    <property type="entry name" value="MlaD_Phospholipid_Transporter"/>
</dbReference>
<accession>A0A938YC55</accession>
<feature type="domain" description="Mce/MlaD" evidence="3">
    <location>
        <begin position="47"/>
        <end position="122"/>
    </location>
</feature>
<keyword evidence="2" id="KW-0812">Transmembrane</keyword>
<proteinExistence type="predicted"/>
<feature type="region of interest" description="Disordered" evidence="1">
    <location>
        <begin position="417"/>
        <end position="445"/>
    </location>
</feature>
<keyword evidence="6" id="KW-1185">Reference proteome</keyword>
<dbReference type="AlphaFoldDB" id="A0A938YC55"/>
<dbReference type="PANTHER" id="PTHR33371">
    <property type="entry name" value="INTERMEMBRANE PHOSPHOLIPID TRANSPORT SYSTEM BINDING PROTEIN MLAD-RELATED"/>
    <property type="match status" value="1"/>
</dbReference>
<dbReference type="InterPro" id="IPR003399">
    <property type="entry name" value="Mce/MlaD"/>
</dbReference>
<reference evidence="5" key="1">
    <citation type="submission" date="2021-01" db="EMBL/GenBank/DDBJ databases">
        <title>Novel species in genus Nocardioides.</title>
        <authorList>
            <person name="Zhang G."/>
        </authorList>
    </citation>
    <scope>NUCLEOTIDE SEQUENCE</scope>
    <source>
        <strain evidence="5">Zg-536</strain>
    </source>
</reference>
<evidence type="ECO:0000256" key="2">
    <source>
        <dbReference type="SAM" id="Phobius"/>
    </source>
</evidence>
<evidence type="ECO:0000259" key="4">
    <source>
        <dbReference type="Pfam" id="PF11887"/>
    </source>
</evidence>
<dbReference type="InterPro" id="IPR024516">
    <property type="entry name" value="Mce_C"/>
</dbReference>
<evidence type="ECO:0000313" key="6">
    <source>
        <dbReference type="Proteomes" id="UP000663791"/>
    </source>
</evidence>
<protein>
    <submittedName>
        <fullName evidence="5">MCE family protein</fullName>
    </submittedName>
</protein>
<dbReference type="Pfam" id="PF02470">
    <property type="entry name" value="MlaD"/>
    <property type="match status" value="1"/>
</dbReference>
<dbReference type="EMBL" id="JAERTX010000014">
    <property type="protein sequence ID" value="MBM9461134.1"/>
    <property type="molecule type" value="Genomic_DNA"/>
</dbReference>
<sequence>MHTTGSRLWQRHRLPVLGVGYLVVLALLVWVCVAAFTKDLPWQRVVSVEVVTTHAGLELNNHADVKIAGRVVGEVRGVRSSAGRTVIELGLDPDEVRHVPADVDAAIVPKTLFGEKFVDLLPRAAAPGAGGAGDTGGAGDAGGSIEAAAVGATGPRITDGAVIEQTATATEIGDVYAKLVPVLRAVDPAKLSTVLTTLASTVQGRGAQLNQTVRNLGELLERVDPHLDTLDADLRQLARVLEGYDAAAPDVLRTLANATALSTDLLVPAEERLGRFLDTLTDLSDTTREVLAANGENLVHIVTRGEPLLALLDEYSPMLACSIDGLRLVDLHGNLTTGSRGPYVLLSIDMFLLREPYSAPRDLPTERTSGAHLDSLPAPIRSWAPHCPRFGEQIHRAVDAQPRSLPPMPHQVISNEREQAGAQSGTKAGTGSGKKGAGTKAGTAAGPLDLEAQRLALATALARDLLARTGGTKPGTGEAGTASGSGTTPGSAELGGLLLAPLLGDDPVEVP</sequence>
<comment type="caution">
    <text evidence="5">The sequence shown here is derived from an EMBL/GenBank/DDBJ whole genome shotgun (WGS) entry which is preliminary data.</text>
</comment>
<feature type="region of interest" description="Disordered" evidence="1">
    <location>
        <begin position="468"/>
        <end position="511"/>
    </location>
</feature>
<dbReference type="Proteomes" id="UP000663791">
    <property type="component" value="Unassembled WGS sequence"/>
</dbReference>
<dbReference type="GO" id="GO:0005576">
    <property type="term" value="C:extracellular region"/>
    <property type="evidence" value="ECO:0007669"/>
    <property type="project" value="TreeGrafter"/>
</dbReference>
<dbReference type="PANTHER" id="PTHR33371:SF19">
    <property type="entry name" value="MCE-FAMILY PROTEIN MCE4A"/>
    <property type="match status" value="1"/>
</dbReference>
<dbReference type="Pfam" id="PF11887">
    <property type="entry name" value="Mce4_CUP1"/>
    <property type="match status" value="1"/>
</dbReference>
<name>A0A938YC55_9ACTN</name>
<keyword evidence="2" id="KW-1133">Transmembrane helix</keyword>
<evidence type="ECO:0000256" key="1">
    <source>
        <dbReference type="SAM" id="MobiDB-lite"/>
    </source>
</evidence>
<feature type="domain" description="Mammalian cell entry C-terminal" evidence="4">
    <location>
        <begin position="155"/>
        <end position="365"/>
    </location>
</feature>
<feature type="transmembrane region" description="Helical" evidence="2">
    <location>
        <begin position="16"/>
        <end position="36"/>
    </location>
</feature>
<keyword evidence="2" id="KW-0472">Membrane</keyword>
<organism evidence="5 6">
    <name type="scientific">Nocardioides faecalis</name>
    <dbReference type="NCBI Taxonomy" id="2803858"/>
    <lineage>
        <taxon>Bacteria</taxon>
        <taxon>Bacillati</taxon>
        <taxon>Actinomycetota</taxon>
        <taxon>Actinomycetes</taxon>
        <taxon>Propionibacteriales</taxon>
        <taxon>Nocardioidaceae</taxon>
        <taxon>Nocardioides</taxon>
    </lineage>
</organism>